<evidence type="ECO:0008006" key="4">
    <source>
        <dbReference type="Google" id="ProtNLM"/>
    </source>
</evidence>
<dbReference type="AlphaFoldDB" id="A0A5C8JLJ6"/>
<reference evidence="2 3" key="1">
    <citation type="submission" date="2019-08" db="EMBL/GenBank/DDBJ databases">
        <authorList>
            <person name="Shi S."/>
        </authorList>
    </citation>
    <scope>NUCLEOTIDE SEQUENCE [LARGE SCALE GENOMIC DNA]</scope>
    <source>
        <strain evidence="2 3">GY10130</strain>
    </source>
</reference>
<comment type="caution">
    <text evidence="2">The sequence shown here is derived from an EMBL/GenBank/DDBJ whole genome shotgun (WGS) entry which is preliminary data.</text>
</comment>
<accession>A0A5C8JLJ6</accession>
<dbReference type="RefSeq" id="WP_147922439.1">
    <property type="nucleotide sequence ID" value="NZ_VRTY01000053.1"/>
</dbReference>
<keyword evidence="1" id="KW-1133">Transmembrane helix</keyword>
<sequence>MKFFGILLFMAGLLSLLLELMGANLLILNWLNQWGPAASWGIRISAIVLGAILYYVYRNDD</sequence>
<dbReference type="OrthoDB" id="332088at2"/>
<evidence type="ECO:0000313" key="3">
    <source>
        <dbReference type="Proteomes" id="UP000321926"/>
    </source>
</evidence>
<proteinExistence type="predicted"/>
<keyword evidence="1" id="KW-0472">Membrane</keyword>
<organism evidence="2 3">
    <name type="scientific">Pontibacter qinzhouensis</name>
    <dbReference type="NCBI Taxonomy" id="2603253"/>
    <lineage>
        <taxon>Bacteria</taxon>
        <taxon>Pseudomonadati</taxon>
        <taxon>Bacteroidota</taxon>
        <taxon>Cytophagia</taxon>
        <taxon>Cytophagales</taxon>
        <taxon>Hymenobacteraceae</taxon>
        <taxon>Pontibacter</taxon>
    </lineage>
</organism>
<dbReference type="Proteomes" id="UP000321926">
    <property type="component" value="Unassembled WGS sequence"/>
</dbReference>
<protein>
    <recommendedName>
        <fullName evidence="4">DUF378 domain-containing protein</fullName>
    </recommendedName>
</protein>
<keyword evidence="3" id="KW-1185">Reference proteome</keyword>
<evidence type="ECO:0000256" key="1">
    <source>
        <dbReference type="SAM" id="Phobius"/>
    </source>
</evidence>
<name>A0A5C8JLJ6_9BACT</name>
<keyword evidence="1" id="KW-0812">Transmembrane</keyword>
<evidence type="ECO:0000313" key="2">
    <source>
        <dbReference type="EMBL" id="TXK38151.1"/>
    </source>
</evidence>
<dbReference type="EMBL" id="VRTY01000053">
    <property type="protein sequence ID" value="TXK38151.1"/>
    <property type="molecule type" value="Genomic_DNA"/>
</dbReference>
<feature type="transmembrane region" description="Helical" evidence="1">
    <location>
        <begin position="38"/>
        <end position="57"/>
    </location>
</feature>
<gene>
    <name evidence="2" type="ORF">FVR03_14290</name>
</gene>